<organism evidence="1 2">
    <name type="scientific">Nonomuraea guangzhouensis</name>
    <dbReference type="NCBI Taxonomy" id="1291555"/>
    <lineage>
        <taxon>Bacteria</taxon>
        <taxon>Bacillati</taxon>
        <taxon>Actinomycetota</taxon>
        <taxon>Actinomycetes</taxon>
        <taxon>Streptosporangiales</taxon>
        <taxon>Streptosporangiaceae</taxon>
        <taxon>Nonomuraea</taxon>
    </lineage>
</organism>
<proteinExistence type="predicted"/>
<dbReference type="EMBL" id="JBHUCM010000072">
    <property type="protein sequence ID" value="MFD1547123.1"/>
    <property type="molecule type" value="Genomic_DNA"/>
</dbReference>
<comment type="caution">
    <text evidence="1">The sequence shown here is derived from an EMBL/GenBank/DDBJ whole genome shotgun (WGS) entry which is preliminary data.</text>
</comment>
<evidence type="ECO:0000313" key="1">
    <source>
        <dbReference type="EMBL" id="MFD1547123.1"/>
    </source>
</evidence>
<sequence length="64" mass="7271">MRWHCQRGCGAGGAKRYASARDAGRYARAFDKEDRDDLGKRAPLVGLLPLRLLRALRESSRRRS</sequence>
<name>A0ABW4GXQ6_9ACTN</name>
<evidence type="ECO:0000313" key="2">
    <source>
        <dbReference type="Proteomes" id="UP001597097"/>
    </source>
</evidence>
<protein>
    <recommendedName>
        <fullName evidence="3">DUF397 domain-containing protein</fullName>
    </recommendedName>
</protein>
<dbReference type="RefSeq" id="WP_378625926.1">
    <property type="nucleotide sequence ID" value="NZ_JBHUCM010000072.1"/>
</dbReference>
<reference evidence="2" key="1">
    <citation type="journal article" date="2019" name="Int. J. Syst. Evol. Microbiol.">
        <title>The Global Catalogue of Microorganisms (GCM) 10K type strain sequencing project: providing services to taxonomists for standard genome sequencing and annotation.</title>
        <authorList>
            <consortium name="The Broad Institute Genomics Platform"/>
            <consortium name="The Broad Institute Genome Sequencing Center for Infectious Disease"/>
            <person name="Wu L."/>
            <person name="Ma J."/>
        </authorList>
    </citation>
    <scope>NUCLEOTIDE SEQUENCE [LARGE SCALE GENOMIC DNA]</scope>
    <source>
        <strain evidence="2">CGMCC 1.15399</strain>
    </source>
</reference>
<keyword evidence="2" id="KW-1185">Reference proteome</keyword>
<gene>
    <name evidence="1" type="ORF">ACFSJ0_59500</name>
</gene>
<accession>A0ABW4GXQ6</accession>
<dbReference type="Proteomes" id="UP001597097">
    <property type="component" value="Unassembled WGS sequence"/>
</dbReference>
<evidence type="ECO:0008006" key="3">
    <source>
        <dbReference type="Google" id="ProtNLM"/>
    </source>
</evidence>